<dbReference type="GO" id="GO:0005576">
    <property type="term" value="C:extracellular region"/>
    <property type="evidence" value="ECO:0007669"/>
    <property type="project" value="UniProtKB-SubCell"/>
</dbReference>
<evidence type="ECO:0000256" key="2">
    <source>
        <dbReference type="ARBA" id="ARBA00008668"/>
    </source>
</evidence>
<comment type="caution">
    <text evidence="9">The sequence shown here is derived from an EMBL/GenBank/DDBJ whole genome shotgun (WGS) entry which is preliminary data.</text>
</comment>
<evidence type="ECO:0000256" key="1">
    <source>
        <dbReference type="ARBA" id="ARBA00004613"/>
    </source>
</evidence>
<keyword evidence="10" id="KW-1185">Reference proteome</keyword>
<keyword evidence="7" id="KW-0443">Lipid metabolism</keyword>
<accession>A0AAD3SSW1</accession>
<evidence type="ECO:0000256" key="5">
    <source>
        <dbReference type="ARBA" id="ARBA00022801"/>
    </source>
</evidence>
<protein>
    <recommendedName>
        <fullName evidence="11">GDSL esterase/lipase</fullName>
    </recommendedName>
</protein>
<reference evidence="9" key="1">
    <citation type="submission" date="2023-05" db="EMBL/GenBank/DDBJ databases">
        <title>Nepenthes gracilis genome sequencing.</title>
        <authorList>
            <person name="Fukushima K."/>
        </authorList>
    </citation>
    <scope>NUCLEOTIDE SEQUENCE</scope>
    <source>
        <strain evidence="9">SING2019-196</strain>
    </source>
</reference>
<evidence type="ECO:0000256" key="8">
    <source>
        <dbReference type="SAM" id="MobiDB-lite"/>
    </source>
</evidence>
<dbReference type="Gene3D" id="3.40.50.1110">
    <property type="entry name" value="SGNH hydrolase"/>
    <property type="match status" value="1"/>
</dbReference>
<dbReference type="PANTHER" id="PTHR45650:SF9">
    <property type="entry name" value="SGNH HYDROLASE-TYPE ESTERASE DOMAIN-CONTAINING PROTEIN"/>
    <property type="match status" value="1"/>
</dbReference>
<comment type="similarity">
    <text evidence="2">Belongs to the 'GDSL' lipolytic enzyme family.</text>
</comment>
<dbReference type="SUPFAM" id="SSF52266">
    <property type="entry name" value="SGNH hydrolase"/>
    <property type="match status" value="1"/>
</dbReference>
<dbReference type="AlphaFoldDB" id="A0AAD3SSW1"/>
<dbReference type="Pfam" id="PF00657">
    <property type="entry name" value="Lipase_GDSL"/>
    <property type="match status" value="1"/>
</dbReference>
<name>A0AAD3SSW1_NEPGR</name>
<keyword evidence="3" id="KW-0964">Secreted</keyword>
<dbReference type="CDD" id="cd01837">
    <property type="entry name" value="SGNH_plant_lipase_like"/>
    <property type="match status" value="1"/>
</dbReference>
<dbReference type="InterPro" id="IPR001087">
    <property type="entry name" value="GDSL"/>
</dbReference>
<dbReference type="InterPro" id="IPR051238">
    <property type="entry name" value="GDSL_esterase/lipase"/>
</dbReference>
<dbReference type="InterPro" id="IPR035669">
    <property type="entry name" value="SGNH_plant_lipase-like"/>
</dbReference>
<organism evidence="9 10">
    <name type="scientific">Nepenthes gracilis</name>
    <name type="common">Slender pitcher plant</name>
    <dbReference type="NCBI Taxonomy" id="150966"/>
    <lineage>
        <taxon>Eukaryota</taxon>
        <taxon>Viridiplantae</taxon>
        <taxon>Streptophyta</taxon>
        <taxon>Embryophyta</taxon>
        <taxon>Tracheophyta</taxon>
        <taxon>Spermatophyta</taxon>
        <taxon>Magnoliopsida</taxon>
        <taxon>eudicotyledons</taxon>
        <taxon>Gunneridae</taxon>
        <taxon>Pentapetalae</taxon>
        <taxon>Caryophyllales</taxon>
        <taxon>Nepenthaceae</taxon>
        <taxon>Nepenthes</taxon>
    </lineage>
</organism>
<keyword evidence="6" id="KW-0442">Lipid degradation</keyword>
<evidence type="ECO:0000256" key="3">
    <source>
        <dbReference type="ARBA" id="ARBA00022525"/>
    </source>
</evidence>
<dbReference type="GO" id="GO:0016042">
    <property type="term" value="P:lipid catabolic process"/>
    <property type="evidence" value="ECO:0007669"/>
    <property type="project" value="UniProtKB-KW"/>
</dbReference>
<feature type="region of interest" description="Disordered" evidence="8">
    <location>
        <begin position="354"/>
        <end position="400"/>
    </location>
</feature>
<proteinExistence type="inferred from homology"/>
<dbReference type="InterPro" id="IPR036514">
    <property type="entry name" value="SGNH_hydro_sf"/>
</dbReference>
<comment type="subcellular location">
    <subcellularLocation>
        <location evidence="1">Secreted</location>
    </subcellularLocation>
</comment>
<evidence type="ECO:0000256" key="7">
    <source>
        <dbReference type="ARBA" id="ARBA00023098"/>
    </source>
</evidence>
<sequence>MAVEWRRVVALPLTLLVVGNLQLIWGNAAAKVPCFFIFGDSLSDSGNNNGLLTLAKANYLPYGIDFPAGPTGRFTNGRTTVDLIGEHMGLESYIPPFAAARGPQILKGLNYASGSAGILDETGQHVGDRIPMDIQLNNHQTTVLRIGRMLGNETAGHLKRCLYSVYVGSNDYMINYYMPAFYPTSQAYSIEQFTDALIAQYSRQLMRLHSYGARKVVLFGLSPLGCLPILHLSTDKCADNINSALQLFNGRVKSLVDEFNKNLNDAKFIFINTFQIVSENLSALGTKMKKGPCCGVREMFCLPYTVPCTDRNGFAYWDNAHPTEVENKVLAGRAYSAQNPDDTYPMDISHLVEDTSTQPAGGGGSQVAGGEGASTAPPSGDVVEAGQGEGPGGTATTPTAINGWPFGTAAAASTRKLGLKCWGVVLAITYLSSLGV</sequence>
<keyword evidence="5" id="KW-0378">Hydrolase</keyword>
<feature type="compositionally biased region" description="Gly residues" evidence="8">
    <location>
        <begin position="360"/>
        <end position="372"/>
    </location>
</feature>
<dbReference type="Proteomes" id="UP001279734">
    <property type="component" value="Unassembled WGS sequence"/>
</dbReference>
<keyword evidence="4" id="KW-0732">Signal</keyword>
<dbReference type="EMBL" id="BSYO01000015">
    <property type="protein sequence ID" value="GMH15741.1"/>
    <property type="molecule type" value="Genomic_DNA"/>
</dbReference>
<gene>
    <name evidence="9" type="ORF">Nepgr_017582</name>
</gene>
<dbReference type="GO" id="GO:0016788">
    <property type="term" value="F:hydrolase activity, acting on ester bonds"/>
    <property type="evidence" value="ECO:0007669"/>
    <property type="project" value="InterPro"/>
</dbReference>
<evidence type="ECO:0008006" key="11">
    <source>
        <dbReference type="Google" id="ProtNLM"/>
    </source>
</evidence>
<dbReference type="PANTHER" id="PTHR45650">
    <property type="entry name" value="GDSL-LIKE LIPASE/ACYLHYDROLASE-RELATED"/>
    <property type="match status" value="1"/>
</dbReference>
<evidence type="ECO:0000313" key="9">
    <source>
        <dbReference type="EMBL" id="GMH15741.1"/>
    </source>
</evidence>
<evidence type="ECO:0000313" key="10">
    <source>
        <dbReference type="Proteomes" id="UP001279734"/>
    </source>
</evidence>
<evidence type="ECO:0000256" key="6">
    <source>
        <dbReference type="ARBA" id="ARBA00022963"/>
    </source>
</evidence>
<evidence type="ECO:0000256" key="4">
    <source>
        <dbReference type="ARBA" id="ARBA00022729"/>
    </source>
</evidence>